<keyword evidence="3" id="KW-0812">Transmembrane</keyword>
<feature type="domain" description="Ig-like" evidence="5">
    <location>
        <begin position="229"/>
        <end position="307"/>
    </location>
</feature>
<feature type="chain" id="PRO_5030155990" evidence="4">
    <location>
        <begin position="33"/>
        <end position="615"/>
    </location>
</feature>
<dbReference type="PROSITE" id="PS50835">
    <property type="entry name" value="IG_LIKE"/>
    <property type="match status" value="2"/>
</dbReference>
<reference evidence="6" key="2">
    <citation type="submission" date="2020-05" db="UniProtKB">
        <authorList>
            <consortium name="Ensembl"/>
        </authorList>
    </citation>
    <scope>IDENTIFICATION</scope>
</reference>
<dbReference type="InParanoid" id="A0A6I8SGY2"/>
<gene>
    <name evidence="6" type="primary">ceacam8</name>
</gene>
<dbReference type="SUPFAM" id="SSF48726">
    <property type="entry name" value="Immunoglobulin"/>
    <property type="match status" value="4"/>
</dbReference>
<evidence type="ECO:0000256" key="1">
    <source>
        <dbReference type="ARBA" id="ARBA00022729"/>
    </source>
</evidence>
<dbReference type="Ensembl" id="ENSXETT00000102804">
    <property type="protein sequence ID" value="ENSXETP00000096475"/>
    <property type="gene ID" value="ENSXETG00000020831"/>
</dbReference>
<dbReference type="InterPro" id="IPR003598">
    <property type="entry name" value="Ig_sub2"/>
</dbReference>
<keyword evidence="3" id="KW-1133">Transmembrane helix</keyword>
<keyword evidence="2" id="KW-0325">Glycoprotein</keyword>
<keyword evidence="3" id="KW-0472">Membrane</keyword>
<evidence type="ECO:0000259" key="5">
    <source>
        <dbReference type="PROSITE" id="PS50835"/>
    </source>
</evidence>
<sequence length="615" mass="66469">MARERVTAARALCMRGYLLTVSLSVWMDGAHGIGVQLIPQYPVVSQSVTLSVTGVTGTIRKFTWYKGSSTDTNNQIFSVIPSYSSVTEGPQYFPRASQFPNGSLQISGLVPTDQGNYTVLIQTAGSRAQHTVSLPVYEPVTASGISTDNKEPQENHPVTLTCSANNAEQILWGKNGVPLPPGLTLSADNRTLTFPRISRSDTGQYRCEASNAISKIISDPYTLTVNYGPEYLKIKGKLQVTSGNSISLECSADSVPAPTYQWKFNGTNLESQTNPLYTQQATPESAGNYTCIGTNSVTKLSRETSVYVSVNDNSAAITVAIICGSILGIVLISGIMALLYRKCLLPLRGQSGDRGEDPSQIYYNIPNTAAAHPAIEEGPYMRERDTMARERVTAARALCMRGYLLTVSLSAWMDGAHGIGDQLIPQYPVVSQSVTLSVTGVTGTVIAFAWYKGSSADTNNQIFIVIPPLNSVTKGPQYFPRANWFPNGSLQISGLVPTDQGSYTVLIETAGSRAQHTVSLPVYDYDESYSDNSAAITVAIICGSILGIVLISGIMALLYRKYVLPLRGQSGDRGEDPSQIYYNIPNTAAAHPTIEEGPYMGLQYPSQDTYSELKR</sequence>
<feature type="transmembrane region" description="Helical" evidence="3">
    <location>
        <begin position="315"/>
        <end position="340"/>
    </location>
</feature>
<accession>A0A6I8SGY2</accession>
<evidence type="ECO:0000256" key="2">
    <source>
        <dbReference type="ARBA" id="ARBA00023180"/>
    </source>
</evidence>
<dbReference type="InterPro" id="IPR050831">
    <property type="entry name" value="CEA_cell_adhesion"/>
</dbReference>
<dbReference type="Pfam" id="PF13895">
    <property type="entry name" value="Ig_2"/>
    <property type="match status" value="1"/>
</dbReference>
<evidence type="ECO:0000313" key="6">
    <source>
        <dbReference type="Ensembl" id="ENSXETP00000096475"/>
    </source>
</evidence>
<dbReference type="SMART" id="SM00409">
    <property type="entry name" value="IG"/>
    <property type="match status" value="4"/>
</dbReference>
<reference evidence="6" key="1">
    <citation type="journal article" date="2010" name="Science">
        <title>The genome of the Western clawed frog Xenopus tropicalis.</title>
        <authorList>
            <person name="Hellsten U."/>
            <person name="Harland R.M."/>
            <person name="Gilchrist M.J."/>
            <person name="Hendrix D."/>
            <person name="Jurka J."/>
            <person name="Kapitonov V."/>
            <person name="Ovcharenko I."/>
            <person name="Putnam N.H."/>
            <person name="Shu S."/>
            <person name="Taher L."/>
            <person name="Blitz I.L."/>
            <person name="Blumberg B."/>
            <person name="Dichmann D.S."/>
            <person name="Dubchak I."/>
            <person name="Amaya E."/>
            <person name="Detter J.C."/>
            <person name="Fletcher R."/>
            <person name="Gerhard D.S."/>
            <person name="Goodstein D."/>
            <person name="Graves T."/>
            <person name="Grigoriev I.V."/>
            <person name="Grimwood J."/>
            <person name="Kawashima T."/>
            <person name="Lindquist E."/>
            <person name="Lucas S.M."/>
            <person name="Mead P.E."/>
            <person name="Mitros T."/>
            <person name="Ogino H."/>
            <person name="Ohta Y."/>
            <person name="Poliakov A.V."/>
            <person name="Pollet N."/>
            <person name="Robert J."/>
            <person name="Salamov A."/>
            <person name="Sater A.K."/>
            <person name="Schmutz J."/>
            <person name="Terry A."/>
            <person name="Vize P.D."/>
            <person name="Warren W.C."/>
            <person name="Wells D."/>
            <person name="Wills A."/>
            <person name="Wilson R.K."/>
            <person name="Zimmerman L.B."/>
            <person name="Zorn A.M."/>
            <person name="Grainger R."/>
            <person name="Grammer T."/>
            <person name="Khokha M.K."/>
            <person name="Richardson P.M."/>
            <person name="Rokhsar D.S."/>
        </authorList>
    </citation>
    <scope>NUCLEOTIDE SEQUENCE [LARGE SCALE GENOMIC DNA]</scope>
    <source>
        <strain evidence="6">Nigerian</strain>
    </source>
</reference>
<feature type="signal peptide" evidence="4">
    <location>
        <begin position="1"/>
        <end position="32"/>
    </location>
</feature>
<dbReference type="Gene3D" id="2.60.40.10">
    <property type="entry name" value="Immunoglobulins"/>
    <property type="match status" value="4"/>
</dbReference>
<name>A0A6I8SGY2_XENTR</name>
<evidence type="ECO:0000256" key="4">
    <source>
        <dbReference type="SAM" id="SignalP"/>
    </source>
</evidence>
<keyword evidence="1 4" id="KW-0732">Signal</keyword>
<feature type="domain" description="Ig-like" evidence="5">
    <location>
        <begin position="135"/>
        <end position="218"/>
    </location>
</feature>
<dbReference type="InterPro" id="IPR036179">
    <property type="entry name" value="Ig-like_dom_sf"/>
</dbReference>
<dbReference type="GeneTree" id="ENSGT01100000263479"/>
<dbReference type="InterPro" id="IPR007110">
    <property type="entry name" value="Ig-like_dom"/>
</dbReference>
<feature type="transmembrane region" description="Helical" evidence="3">
    <location>
        <begin position="534"/>
        <end position="559"/>
    </location>
</feature>
<dbReference type="Bgee" id="ENSXETG00000020831">
    <property type="expression patterns" value="Expressed in brain and 8 other cell types or tissues"/>
</dbReference>
<dbReference type="PANTHER" id="PTHR44427">
    <property type="entry name" value="CARCINOEMBRYONIC ANTIGEN-RELATED CELL ADHESION MOLECULE 19"/>
    <property type="match status" value="1"/>
</dbReference>
<dbReference type="SMART" id="SM00408">
    <property type="entry name" value="IGc2"/>
    <property type="match status" value="2"/>
</dbReference>
<protein>
    <submittedName>
        <fullName evidence="6">Carcinoembryonic antigen-related cell adhesion molecule 8</fullName>
    </submittedName>
</protein>
<dbReference type="InterPro" id="IPR003599">
    <property type="entry name" value="Ig_sub"/>
</dbReference>
<dbReference type="CDD" id="cd05740">
    <property type="entry name" value="IgI_hCEACAM_2_4_6_like"/>
    <property type="match status" value="1"/>
</dbReference>
<dbReference type="PANTHER" id="PTHR44427:SF31">
    <property type="entry name" value="CARCINOEMBRYONIC ANTIGEN-RELATED CELL ADHESION MOLECULE 16 ISOFORM X1"/>
    <property type="match status" value="1"/>
</dbReference>
<dbReference type="Pfam" id="PF13927">
    <property type="entry name" value="Ig_3"/>
    <property type="match status" value="1"/>
</dbReference>
<evidence type="ECO:0000256" key="3">
    <source>
        <dbReference type="SAM" id="Phobius"/>
    </source>
</evidence>
<dbReference type="AlphaFoldDB" id="A0A6I8SGY2"/>
<organism evidence="6">
    <name type="scientific">Xenopus tropicalis</name>
    <name type="common">Western clawed frog</name>
    <name type="synonym">Silurana tropicalis</name>
    <dbReference type="NCBI Taxonomy" id="8364"/>
    <lineage>
        <taxon>Eukaryota</taxon>
        <taxon>Metazoa</taxon>
        <taxon>Chordata</taxon>
        <taxon>Craniata</taxon>
        <taxon>Vertebrata</taxon>
        <taxon>Euteleostomi</taxon>
        <taxon>Amphibia</taxon>
        <taxon>Batrachia</taxon>
        <taxon>Anura</taxon>
        <taxon>Pipoidea</taxon>
        <taxon>Pipidae</taxon>
        <taxon>Xenopodinae</taxon>
        <taxon>Xenopus</taxon>
        <taxon>Silurana</taxon>
    </lineage>
</organism>
<dbReference type="InterPro" id="IPR013783">
    <property type="entry name" value="Ig-like_fold"/>
</dbReference>
<feature type="transmembrane region" description="Helical" evidence="3">
    <location>
        <begin position="433"/>
        <end position="451"/>
    </location>
</feature>
<proteinExistence type="predicted"/>
<dbReference type="FunCoup" id="A0A6I8SGY2">
    <property type="interactions" value="550"/>
</dbReference>
<dbReference type="Xenbase" id="XB-GENE-5920801">
    <property type="gene designation" value="ceacam8"/>
</dbReference>